<feature type="domain" description="BLUF" evidence="1">
    <location>
        <begin position="1"/>
        <end position="92"/>
    </location>
</feature>
<dbReference type="AlphaFoldDB" id="A0A840YC37"/>
<evidence type="ECO:0000313" key="3">
    <source>
        <dbReference type="Proteomes" id="UP000527143"/>
    </source>
</evidence>
<protein>
    <recommendedName>
        <fullName evidence="1">BLUF domain-containing protein</fullName>
    </recommendedName>
</protein>
<name>A0A840YC37_9SPHN</name>
<keyword evidence="3" id="KW-1185">Reference proteome</keyword>
<dbReference type="Gene3D" id="3.30.70.100">
    <property type="match status" value="1"/>
</dbReference>
<sequence length="132" mass="14382">MLQLVYVSSVRPGAQAVDPATILATSRVNNTRDSITGLLYSDGTRFLQALEGPADKVQAAYTRIKADPRHRAVVMLSEREIETREFGEWAMAHKTPDSDGTAFINQVNALSASASPDVRATFESFAQVRRGA</sequence>
<dbReference type="EMBL" id="JACIJF010000004">
    <property type="protein sequence ID" value="MBB5710404.1"/>
    <property type="molecule type" value="Genomic_DNA"/>
</dbReference>
<dbReference type="PROSITE" id="PS50925">
    <property type="entry name" value="BLUF"/>
    <property type="match status" value="1"/>
</dbReference>
<gene>
    <name evidence="2" type="ORF">FHT02_001635</name>
</gene>
<evidence type="ECO:0000313" key="2">
    <source>
        <dbReference type="EMBL" id="MBB5710404.1"/>
    </source>
</evidence>
<dbReference type="RefSeq" id="WP_184086355.1">
    <property type="nucleotide sequence ID" value="NZ_JACIJF010000004.1"/>
</dbReference>
<dbReference type="InterPro" id="IPR036046">
    <property type="entry name" value="Acylphosphatase-like_dom_sf"/>
</dbReference>
<organism evidence="2 3">
    <name type="scientific">Sphingomonas xinjiangensis</name>
    <dbReference type="NCBI Taxonomy" id="643568"/>
    <lineage>
        <taxon>Bacteria</taxon>
        <taxon>Pseudomonadati</taxon>
        <taxon>Pseudomonadota</taxon>
        <taxon>Alphaproteobacteria</taxon>
        <taxon>Sphingomonadales</taxon>
        <taxon>Sphingomonadaceae</taxon>
        <taxon>Sphingomonas</taxon>
    </lineage>
</organism>
<dbReference type="GO" id="GO:0071949">
    <property type="term" value="F:FAD binding"/>
    <property type="evidence" value="ECO:0007669"/>
    <property type="project" value="InterPro"/>
</dbReference>
<dbReference type="GO" id="GO:0009882">
    <property type="term" value="F:blue light photoreceptor activity"/>
    <property type="evidence" value="ECO:0007669"/>
    <property type="project" value="InterPro"/>
</dbReference>
<accession>A0A840YC37</accession>
<dbReference type="SUPFAM" id="SSF54975">
    <property type="entry name" value="Acylphosphatase/BLUF domain-like"/>
    <property type="match status" value="1"/>
</dbReference>
<dbReference type="SMART" id="SM01034">
    <property type="entry name" value="BLUF"/>
    <property type="match status" value="1"/>
</dbReference>
<dbReference type="Pfam" id="PF04940">
    <property type="entry name" value="BLUF"/>
    <property type="match status" value="1"/>
</dbReference>
<dbReference type="Proteomes" id="UP000527143">
    <property type="component" value="Unassembled WGS sequence"/>
</dbReference>
<reference evidence="2 3" key="1">
    <citation type="submission" date="2020-08" db="EMBL/GenBank/DDBJ databases">
        <title>Genomic Encyclopedia of Type Strains, Phase IV (KMG-IV): sequencing the most valuable type-strain genomes for metagenomic binning, comparative biology and taxonomic classification.</title>
        <authorList>
            <person name="Goeker M."/>
        </authorList>
    </citation>
    <scope>NUCLEOTIDE SEQUENCE [LARGE SCALE GENOMIC DNA]</scope>
    <source>
        <strain evidence="2 3">DSM 26736</strain>
    </source>
</reference>
<dbReference type="InterPro" id="IPR007024">
    <property type="entry name" value="BLUF_domain"/>
</dbReference>
<evidence type="ECO:0000259" key="1">
    <source>
        <dbReference type="PROSITE" id="PS50925"/>
    </source>
</evidence>
<comment type="caution">
    <text evidence="2">The sequence shown here is derived from an EMBL/GenBank/DDBJ whole genome shotgun (WGS) entry which is preliminary data.</text>
</comment>
<proteinExistence type="predicted"/>